<dbReference type="SUPFAM" id="SSF46565">
    <property type="entry name" value="Chaperone J-domain"/>
    <property type="match status" value="1"/>
</dbReference>
<dbReference type="CDD" id="cd06257">
    <property type="entry name" value="DnaJ"/>
    <property type="match status" value="1"/>
</dbReference>
<feature type="region of interest" description="Disordered" evidence="2">
    <location>
        <begin position="158"/>
        <end position="180"/>
    </location>
</feature>
<evidence type="ECO:0000256" key="2">
    <source>
        <dbReference type="SAM" id="MobiDB-lite"/>
    </source>
</evidence>
<dbReference type="InterPro" id="IPR001623">
    <property type="entry name" value="DnaJ_domain"/>
</dbReference>
<dbReference type="Pfam" id="PF00226">
    <property type="entry name" value="DnaJ"/>
    <property type="match status" value="1"/>
</dbReference>
<dbReference type="AlphaFoldDB" id="A0A328P6N4"/>
<feature type="transmembrane region" description="Helical" evidence="3">
    <location>
        <begin position="132"/>
        <end position="152"/>
    </location>
</feature>
<evidence type="ECO:0000259" key="4">
    <source>
        <dbReference type="PROSITE" id="PS50076"/>
    </source>
</evidence>
<protein>
    <recommendedName>
        <fullName evidence="4">J domain-containing protein</fullName>
    </recommendedName>
</protein>
<keyword evidence="3" id="KW-1133">Transmembrane helix</keyword>
<proteinExistence type="predicted"/>
<dbReference type="EMBL" id="NFZS01000001">
    <property type="protein sequence ID" value="RAO77938.1"/>
    <property type="molecule type" value="Genomic_DNA"/>
</dbReference>
<comment type="caution">
    <text evidence="5">The sequence shown here is derived from an EMBL/GenBank/DDBJ whole genome shotgun (WGS) entry which is preliminary data.</text>
</comment>
<dbReference type="SMART" id="SM00271">
    <property type="entry name" value="DnaJ"/>
    <property type="match status" value="1"/>
</dbReference>
<evidence type="ECO:0000256" key="3">
    <source>
        <dbReference type="SAM" id="Phobius"/>
    </source>
</evidence>
<evidence type="ECO:0000313" key="5">
    <source>
        <dbReference type="EMBL" id="RAO77938.1"/>
    </source>
</evidence>
<gene>
    <name evidence="5" type="ORF">CA260_08910</name>
</gene>
<evidence type="ECO:0000313" key="6">
    <source>
        <dbReference type="Proteomes" id="UP000248926"/>
    </source>
</evidence>
<dbReference type="OrthoDB" id="6028181at2"/>
<organism evidence="5 6">
    <name type="scientific">Dyella jiangningensis</name>
    <dbReference type="NCBI Taxonomy" id="1379159"/>
    <lineage>
        <taxon>Bacteria</taxon>
        <taxon>Pseudomonadati</taxon>
        <taxon>Pseudomonadota</taxon>
        <taxon>Gammaproteobacteria</taxon>
        <taxon>Lysobacterales</taxon>
        <taxon>Rhodanobacteraceae</taxon>
        <taxon>Dyella</taxon>
    </lineage>
</organism>
<sequence length="244" mass="26277">MAVTHETDFLDLYRQLGVNPGCGLAELKQAYRRQVAVLHPDRQADRSVDARASARLQRLTAQYGAAMDFHRRHGRLPGSPASRVGDPVNAGERAALVPDPFAVPRSVVREASPPAHAAHPVDAPKRRSHGRFALLLVVVALGVFAYSLYSLYGQAGAGDSPDDTPAALQAGAGEHADAGDAPALRIGMSADEVRAVEGDPVSMHGDLWEYGPSWVRFDHDRVVDWHSSPLRVLHTGEPPARDGR</sequence>
<feature type="domain" description="J" evidence="4">
    <location>
        <begin position="11"/>
        <end position="71"/>
    </location>
</feature>
<dbReference type="InterPro" id="IPR036869">
    <property type="entry name" value="J_dom_sf"/>
</dbReference>
<keyword evidence="3" id="KW-0472">Membrane</keyword>
<accession>A0A328P6N4</accession>
<keyword evidence="1" id="KW-0143">Chaperone</keyword>
<keyword evidence="3" id="KW-0812">Transmembrane</keyword>
<dbReference type="Proteomes" id="UP000248926">
    <property type="component" value="Unassembled WGS sequence"/>
</dbReference>
<dbReference type="PROSITE" id="PS50076">
    <property type="entry name" value="DNAJ_2"/>
    <property type="match status" value="1"/>
</dbReference>
<evidence type="ECO:0000256" key="1">
    <source>
        <dbReference type="ARBA" id="ARBA00023186"/>
    </source>
</evidence>
<reference evidence="5 6" key="1">
    <citation type="journal article" date="2018" name="Genet. Mol. Biol.">
        <title>The genome sequence of Dyella jiangningensis FCAV SCS01 from a lignocellulose-decomposing microbial consortium metagenome reveals potential for biotechnological applications.</title>
        <authorList>
            <person name="Desiderato J.G."/>
            <person name="Alvarenga D.O."/>
            <person name="Constancio M.T.L."/>
            <person name="Alves L.M.C."/>
            <person name="Varani A.M."/>
        </authorList>
    </citation>
    <scope>NUCLEOTIDE SEQUENCE [LARGE SCALE GENOMIC DNA]</scope>
    <source>
        <strain evidence="5 6">FCAV SCS01</strain>
    </source>
</reference>
<name>A0A328P6N4_9GAMM</name>
<keyword evidence="6" id="KW-1185">Reference proteome</keyword>
<dbReference type="Gene3D" id="1.10.287.110">
    <property type="entry name" value="DnaJ domain"/>
    <property type="match status" value="1"/>
</dbReference>